<dbReference type="PANTHER" id="PTHR44591">
    <property type="entry name" value="STRESS RESPONSE REGULATOR PROTEIN 1"/>
    <property type="match status" value="1"/>
</dbReference>
<dbReference type="PROSITE" id="PS50110">
    <property type="entry name" value="RESPONSE_REGULATORY"/>
    <property type="match status" value="1"/>
</dbReference>
<dbReference type="STRING" id="395961.Cyan7425_2647"/>
<dbReference type="KEGG" id="cyn:Cyan7425_2647"/>
<feature type="modified residue" description="4-aspartylphosphate" evidence="2">
    <location>
        <position position="61"/>
    </location>
</feature>
<organism evidence="4">
    <name type="scientific">Cyanothece sp. (strain PCC 7425 / ATCC 29141)</name>
    <dbReference type="NCBI Taxonomy" id="395961"/>
    <lineage>
        <taxon>Bacteria</taxon>
        <taxon>Bacillati</taxon>
        <taxon>Cyanobacteriota</taxon>
        <taxon>Cyanophyceae</taxon>
        <taxon>Gomontiellales</taxon>
        <taxon>Cyanothecaceae</taxon>
        <taxon>Cyanothece</taxon>
    </lineage>
</organism>
<dbReference type="eggNOG" id="COG0784">
    <property type="taxonomic scope" value="Bacteria"/>
</dbReference>
<feature type="domain" description="Response regulatory" evidence="3">
    <location>
        <begin position="12"/>
        <end position="122"/>
    </location>
</feature>
<dbReference type="OrthoDB" id="1901654at2"/>
<dbReference type="PANTHER" id="PTHR44591:SF3">
    <property type="entry name" value="RESPONSE REGULATORY DOMAIN-CONTAINING PROTEIN"/>
    <property type="match status" value="1"/>
</dbReference>
<dbReference type="SUPFAM" id="SSF52172">
    <property type="entry name" value="CheY-like"/>
    <property type="match status" value="1"/>
</dbReference>
<dbReference type="Pfam" id="PF00072">
    <property type="entry name" value="Response_reg"/>
    <property type="match status" value="1"/>
</dbReference>
<dbReference type="InterPro" id="IPR050595">
    <property type="entry name" value="Bact_response_regulator"/>
</dbReference>
<dbReference type="InterPro" id="IPR011006">
    <property type="entry name" value="CheY-like_superfamily"/>
</dbReference>
<reference evidence="4" key="1">
    <citation type="submission" date="2009-01" db="EMBL/GenBank/DDBJ databases">
        <title>Complete sequence of chromosome Cyanothece sp. PCC 7425.</title>
        <authorList>
            <consortium name="US DOE Joint Genome Institute"/>
            <person name="Lucas S."/>
            <person name="Copeland A."/>
            <person name="Lapidus A."/>
            <person name="Glavina del Rio T."/>
            <person name="Dalin E."/>
            <person name="Tice H."/>
            <person name="Bruce D."/>
            <person name="Goodwin L."/>
            <person name="Pitluck S."/>
            <person name="Sims D."/>
            <person name="Meineke L."/>
            <person name="Brettin T."/>
            <person name="Detter J.C."/>
            <person name="Han C."/>
            <person name="Larimer F."/>
            <person name="Land M."/>
            <person name="Hauser L."/>
            <person name="Kyrpides N."/>
            <person name="Ovchinnikova G."/>
            <person name="Liberton M."/>
            <person name="Stoeckel J."/>
            <person name="Banerjee A."/>
            <person name="Singh A."/>
            <person name="Page L."/>
            <person name="Sato H."/>
            <person name="Zhao L."/>
            <person name="Sherman L."/>
            <person name="Pakrasi H."/>
            <person name="Richardson P."/>
        </authorList>
    </citation>
    <scope>NUCLEOTIDE SEQUENCE</scope>
    <source>
        <strain evidence="4">PCC 7425</strain>
    </source>
</reference>
<dbReference type="Gene3D" id="3.40.50.2300">
    <property type="match status" value="1"/>
</dbReference>
<evidence type="ECO:0000313" key="4">
    <source>
        <dbReference type="EMBL" id="ACL45000.1"/>
    </source>
</evidence>
<dbReference type="GO" id="GO:0000160">
    <property type="term" value="P:phosphorelay signal transduction system"/>
    <property type="evidence" value="ECO:0007669"/>
    <property type="project" value="InterPro"/>
</dbReference>
<keyword evidence="1 2" id="KW-0597">Phosphoprotein</keyword>
<dbReference type="EMBL" id="CP001344">
    <property type="protein sequence ID" value="ACL45000.1"/>
    <property type="molecule type" value="Genomic_DNA"/>
</dbReference>
<proteinExistence type="predicted"/>
<evidence type="ECO:0000256" key="2">
    <source>
        <dbReference type="PROSITE-ProRule" id="PRU00169"/>
    </source>
</evidence>
<evidence type="ECO:0000259" key="3">
    <source>
        <dbReference type="PROSITE" id="PS50110"/>
    </source>
</evidence>
<name>B8HJP7_CYAP4</name>
<gene>
    <name evidence="4" type="ordered locus">Cyan7425_2647</name>
</gene>
<dbReference type="AlphaFoldDB" id="B8HJP7"/>
<dbReference type="CDD" id="cd00156">
    <property type="entry name" value="REC"/>
    <property type="match status" value="1"/>
</dbReference>
<protein>
    <submittedName>
        <fullName evidence="4">Response regulator receiver protein</fullName>
    </submittedName>
</protein>
<dbReference type="HOGENOM" id="CLU_1903206_0_0_3"/>
<accession>B8HJP7</accession>
<dbReference type="InterPro" id="IPR001789">
    <property type="entry name" value="Sig_transdc_resp-reg_receiver"/>
</dbReference>
<dbReference type="SMART" id="SM00448">
    <property type="entry name" value="REC"/>
    <property type="match status" value="1"/>
</dbReference>
<sequence>MDVNNSFLQGLKILIADADEDTRLLYAEVFTYHGAEVVVAGSILQAEAALTQFHPDVVIADLVLEGRYVYDFLPEFEQRSVIVTTAVICRDEQEWALMRGIDFYLLKPVELDALVDAVCHSVQVHPVLCAC</sequence>
<evidence type="ECO:0000256" key="1">
    <source>
        <dbReference type="ARBA" id="ARBA00022553"/>
    </source>
</evidence>